<sequence length="51" mass="6114">MHELNHYITKGNHDSFIFLQMIKHLLDQREQTNHYAVASESNVFVKRMPML</sequence>
<proteinExistence type="predicted"/>
<dbReference type="AlphaFoldDB" id="A0A069QCW4"/>
<dbReference type="PATRIC" id="fig|1122985.7.peg.3347"/>
<evidence type="ECO:0000313" key="2">
    <source>
        <dbReference type="Proteomes" id="UP000027442"/>
    </source>
</evidence>
<protein>
    <submittedName>
        <fullName evidence="1">Uncharacterized protein</fullName>
    </submittedName>
</protein>
<dbReference type="HOGENOM" id="CLU_3102228_0_0_10"/>
<accession>A0A069QCW4</accession>
<name>A0A069QCW4_HOYLO</name>
<gene>
    <name evidence="1" type="ORF">HMPREF1991_03231</name>
</gene>
<organism evidence="1 2">
    <name type="scientific">Hoylesella loescheii DSM 19665 = JCM 12249 = ATCC 15930</name>
    <dbReference type="NCBI Taxonomy" id="1122985"/>
    <lineage>
        <taxon>Bacteria</taxon>
        <taxon>Pseudomonadati</taxon>
        <taxon>Bacteroidota</taxon>
        <taxon>Bacteroidia</taxon>
        <taxon>Bacteroidales</taxon>
        <taxon>Prevotellaceae</taxon>
        <taxon>Hoylesella</taxon>
    </lineage>
</organism>
<keyword evidence="2" id="KW-1185">Reference proteome</keyword>
<comment type="caution">
    <text evidence="1">The sequence shown here is derived from an EMBL/GenBank/DDBJ whole genome shotgun (WGS) entry which is preliminary data.</text>
</comment>
<evidence type="ECO:0000313" key="1">
    <source>
        <dbReference type="EMBL" id="KDR50718.1"/>
    </source>
</evidence>
<dbReference type="EMBL" id="JNGW01000141">
    <property type="protein sequence ID" value="KDR50718.1"/>
    <property type="molecule type" value="Genomic_DNA"/>
</dbReference>
<reference evidence="1 2" key="1">
    <citation type="submission" date="2013-08" db="EMBL/GenBank/DDBJ databases">
        <authorList>
            <person name="Weinstock G."/>
            <person name="Sodergren E."/>
            <person name="Wylie T."/>
            <person name="Fulton L."/>
            <person name="Fulton R."/>
            <person name="Fronick C."/>
            <person name="O'Laughlin M."/>
            <person name="Godfrey J."/>
            <person name="Miner T."/>
            <person name="Herter B."/>
            <person name="Appelbaum E."/>
            <person name="Cordes M."/>
            <person name="Lek S."/>
            <person name="Wollam A."/>
            <person name="Pepin K.H."/>
            <person name="Palsikar V.B."/>
            <person name="Mitreva M."/>
            <person name="Wilson R.K."/>
        </authorList>
    </citation>
    <scope>NUCLEOTIDE SEQUENCE [LARGE SCALE GENOMIC DNA]</scope>
    <source>
        <strain evidence="1 2">ATCC 15930</strain>
    </source>
</reference>
<dbReference type="Proteomes" id="UP000027442">
    <property type="component" value="Unassembled WGS sequence"/>
</dbReference>